<proteinExistence type="predicted"/>
<comment type="caution">
    <text evidence="1">The sequence shown here is derived from an EMBL/GenBank/DDBJ whole genome shotgun (WGS) entry which is preliminary data.</text>
</comment>
<organism evidence="1 2">
    <name type="scientific">Dallia pectoralis</name>
    <name type="common">Alaska blackfish</name>
    <dbReference type="NCBI Taxonomy" id="75939"/>
    <lineage>
        <taxon>Eukaryota</taxon>
        <taxon>Metazoa</taxon>
        <taxon>Chordata</taxon>
        <taxon>Craniata</taxon>
        <taxon>Vertebrata</taxon>
        <taxon>Euteleostomi</taxon>
        <taxon>Actinopterygii</taxon>
        <taxon>Neopterygii</taxon>
        <taxon>Teleostei</taxon>
        <taxon>Protacanthopterygii</taxon>
        <taxon>Esociformes</taxon>
        <taxon>Umbridae</taxon>
        <taxon>Dallia</taxon>
    </lineage>
</organism>
<sequence>MVKETGFYDMLGVKPNVTPDELKKAYRKLALKYHPDKNPTEGEKFKQISQAYEVLSDSQKREVYDRGGEKAIKGGGSGGGFGSPMDIFDMFFGGGGRMHRERKGKNVVHQLLVSLEDLYNGATRKLAVQKNVICDRCEGRGGRKGAVEMCMSCRGTGMHVRLHQLGPGMVQQVSTVCSGCQGQGQRISHKDRCKTCGGRKIIRQNKILEVHIDKGMKDGQKLVFHGEGDQEPGLEPGDIIIVLDQRVHPVYTRHGEHLTMTMELQLVEALCGFQKPVQTLDNRCLLITCHPGDLIKPGDKKYVMNEGMPMHRRPFEKGRLIILFSVVFPEAHFLPMHKLNKLEHYLPPKRETEQPESMDDDLYIYVDLEDCDPVRVRQSHYHYMEEDDYPSPVQKRVNKELLETAKGSRFLSSRFMKSTTVTDAIVPLSSSIDALRATVEAQGGRLKDVESGLSEYSDRLVWLEDTVSHLVKVNSKLRDKLDDLEFRSRRNNVRILYVPEKMEQDEALTFVSSLLLEVLGPSGVLSSAPKLDTRRAHRLPDDPTNARPRPLICCLHDFQDRERILCRRDKAQLFFRGGKIFIFPDLISSVSEKRATFLGVKRQLYDR</sequence>
<evidence type="ECO:0000313" key="2">
    <source>
        <dbReference type="Proteomes" id="UP001157502"/>
    </source>
</evidence>
<evidence type="ECO:0000313" key="1">
    <source>
        <dbReference type="EMBL" id="KAJ8001110.1"/>
    </source>
</evidence>
<protein>
    <submittedName>
        <fullName evidence="1">Uncharacterized protein</fullName>
    </submittedName>
</protein>
<gene>
    <name evidence="1" type="ORF">DPEC_G00187820</name>
</gene>
<dbReference type="EMBL" id="CM055742">
    <property type="protein sequence ID" value="KAJ8001110.1"/>
    <property type="molecule type" value="Genomic_DNA"/>
</dbReference>
<reference evidence="1" key="1">
    <citation type="submission" date="2021-05" db="EMBL/GenBank/DDBJ databases">
        <authorList>
            <person name="Pan Q."/>
            <person name="Jouanno E."/>
            <person name="Zahm M."/>
            <person name="Klopp C."/>
            <person name="Cabau C."/>
            <person name="Louis A."/>
            <person name="Berthelot C."/>
            <person name="Parey E."/>
            <person name="Roest Crollius H."/>
            <person name="Montfort J."/>
            <person name="Robinson-Rechavi M."/>
            <person name="Bouchez O."/>
            <person name="Lampietro C."/>
            <person name="Lopez Roques C."/>
            <person name="Donnadieu C."/>
            <person name="Postlethwait J."/>
            <person name="Bobe J."/>
            <person name="Dillon D."/>
            <person name="Chandos A."/>
            <person name="von Hippel F."/>
            <person name="Guiguen Y."/>
        </authorList>
    </citation>
    <scope>NUCLEOTIDE SEQUENCE</scope>
    <source>
        <strain evidence="1">YG-Jan2019</strain>
    </source>
</reference>
<dbReference type="Proteomes" id="UP001157502">
    <property type="component" value="Chromosome 15"/>
</dbReference>
<keyword evidence="2" id="KW-1185">Reference proteome</keyword>
<accession>A0ACC2GC40</accession>
<name>A0ACC2GC40_DALPE</name>